<comment type="caution">
    <text evidence="2">The sequence shown here is derived from an EMBL/GenBank/DDBJ whole genome shotgun (WGS) entry which is preliminary data.</text>
</comment>
<evidence type="ECO:0000313" key="2">
    <source>
        <dbReference type="EMBL" id="NFF87338.1"/>
    </source>
</evidence>
<evidence type="ECO:0000313" key="3">
    <source>
        <dbReference type="EMBL" id="NFN34523.1"/>
    </source>
</evidence>
<evidence type="ECO:0000313" key="5">
    <source>
        <dbReference type="Proteomes" id="UP000476820"/>
    </source>
</evidence>
<dbReference type="OrthoDB" id="1933790at2"/>
<proteinExistence type="predicted"/>
<dbReference type="RefSeq" id="WP_053342481.1">
    <property type="nucleotide sequence ID" value="NZ_JACBBZ010000008.1"/>
</dbReference>
<reference evidence="4 5" key="1">
    <citation type="submission" date="2019-04" db="EMBL/GenBank/DDBJ databases">
        <title>Genome sequencing of Clostridium botulinum Groups I-IV and Clostridium butyricum.</title>
        <authorList>
            <person name="Brunt J."/>
            <person name="Van Vliet A.H.M."/>
            <person name="Stringer S.C."/>
            <person name="Carter A.T."/>
            <person name="Peck M.W."/>
        </authorList>
    </citation>
    <scope>NUCLEOTIDE SEQUENCE [LARGE SCALE GENOMIC DNA]</scope>
    <source>
        <strain evidence="2 5">1605</strain>
        <strain evidence="3 4">CB-K-33E</strain>
    </source>
</reference>
<evidence type="ECO:0000313" key="4">
    <source>
        <dbReference type="Proteomes" id="UP000473681"/>
    </source>
</evidence>
<feature type="transmembrane region" description="Helical" evidence="1">
    <location>
        <begin position="12"/>
        <end position="32"/>
    </location>
</feature>
<gene>
    <name evidence="2" type="ORF">FC774_05550</name>
    <name evidence="3" type="ORF">FDB51_05120</name>
</gene>
<protein>
    <submittedName>
        <fullName evidence="2">Uncharacterized protein</fullName>
    </submittedName>
</protein>
<accession>A0A0L9Y757</accession>
<dbReference type="EMBL" id="SWVK01000005">
    <property type="protein sequence ID" value="NFN34523.1"/>
    <property type="molecule type" value="Genomic_DNA"/>
</dbReference>
<evidence type="ECO:0000256" key="1">
    <source>
        <dbReference type="SAM" id="Phobius"/>
    </source>
</evidence>
<organism evidence="2 5">
    <name type="scientific">Clostridium botulinum</name>
    <dbReference type="NCBI Taxonomy" id="1491"/>
    <lineage>
        <taxon>Bacteria</taxon>
        <taxon>Bacillati</taxon>
        <taxon>Bacillota</taxon>
        <taxon>Clostridia</taxon>
        <taxon>Eubacteriales</taxon>
        <taxon>Clostridiaceae</taxon>
        <taxon>Clostridium</taxon>
    </lineage>
</organism>
<dbReference type="AlphaFoldDB" id="A0A0L9Y757"/>
<name>A0A0L9Y757_CLOBO</name>
<keyword evidence="1" id="KW-0812">Transmembrane</keyword>
<dbReference type="Proteomes" id="UP000476820">
    <property type="component" value="Unassembled WGS sequence"/>
</dbReference>
<keyword evidence="1" id="KW-0472">Membrane</keyword>
<dbReference type="Proteomes" id="UP000473681">
    <property type="component" value="Unassembled WGS sequence"/>
</dbReference>
<dbReference type="EMBL" id="SWOV01000010">
    <property type="protein sequence ID" value="NFF87338.1"/>
    <property type="molecule type" value="Genomic_DNA"/>
</dbReference>
<keyword evidence="1" id="KW-1133">Transmembrane helix</keyword>
<sequence>MNKKFKTKDYAIIITALFILSLIINIFSYVNIRNYKYRIGKESQISIEDVRQRNESNMDILNMSIDQSCIKNEELLKLYKNYEIITNDIIKLWQQYGEYKANNFSMFSKKIETKKTIENDVHSRIKEYMFIVLNVAMKNRESGLILSENYLNDFVVMQELSRKIYTYFEEFNSEKLSNFTGIDREKKIIMNNYWIDMLQGIYNISDEYSNIQWSVSDIENVNNIDIINESK</sequence>